<name>A0A8T9T1K2_9BACT</name>
<feature type="transmembrane region" description="Helical" evidence="1">
    <location>
        <begin position="122"/>
        <end position="144"/>
    </location>
</feature>
<keyword evidence="1" id="KW-0472">Membrane</keyword>
<dbReference type="CDD" id="cd05709">
    <property type="entry name" value="S2P-M50"/>
    <property type="match status" value="1"/>
</dbReference>
<dbReference type="AlphaFoldDB" id="A0A8T9T1K2"/>
<dbReference type="RefSeq" id="WP_245096514.1">
    <property type="nucleotide sequence ID" value="NZ_CP095053.1"/>
</dbReference>
<feature type="transmembrane region" description="Helical" evidence="1">
    <location>
        <begin position="36"/>
        <end position="56"/>
    </location>
</feature>
<accession>A0A8T9T1K2</accession>
<protein>
    <submittedName>
        <fullName evidence="2">M50 family metallopeptidase</fullName>
    </submittedName>
</protein>
<evidence type="ECO:0000313" key="3">
    <source>
        <dbReference type="Proteomes" id="UP000829925"/>
    </source>
</evidence>
<proteinExistence type="predicted"/>
<keyword evidence="3" id="KW-1185">Reference proteome</keyword>
<dbReference type="Proteomes" id="UP000829925">
    <property type="component" value="Chromosome"/>
</dbReference>
<keyword evidence="1" id="KW-1133">Transmembrane helix</keyword>
<dbReference type="KEGG" id="haei:MUN82_08130"/>
<organism evidence="2 3">
    <name type="scientific">Hymenobacter aerilatus</name>
    <dbReference type="NCBI Taxonomy" id="2932251"/>
    <lineage>
        <taxon>Bacteria</taxon>
        <taxon>Pseudomonadati</taxon>
        <taxon>Bacteroidota</taxon>
        <taxon>Cytophagia</taxon>
        <taxon>Cytophagales</taxon>
        <taxon>Hymenobacteraceae</taxon>
        <taxon>Hymenobacter</taxon>
    </lineage>
</organism>
<gene>
    <name evidence="2" type="ORF">MUN82_08130</name>
</gene>
<sequence>MKKLRLVVFAILGGGIGFLCAKYRLLSPPGDLHLTLTQKLVLLALLPMAWLVAVGLHELGHALAGRLQGFRLHWLTVGPLMWRRQPTGRLRFEWNRNLNTAGGLALSVPPDDVRLRERFRMFVAGGPLASLVWGVVGVGLYALLPAAAQGTVPAMALAMIGGISFLLFIVTILPFQAGGFASDGMRIRNLSRSGPAQELEVAMLTATIRGMAGIRPRALNRSALEAALALPVEHPSKLHLSYYLYLHHLDAGDPVAAGQHLANYRQQLPHLPPALQASVWLEAAFFSAAYEHDASAARAYLAEAKPNAFTSADQLPRVEAALARLIGDAERAHAQAQTALRELPRNLDQGSARLYQEWLQDTMRWAEQASVARVESA</sequence>
<feature type="transmembrane region" description="Helical" evidence="1">
    <location>
        <begin position="156"/>
        <end position="182"/>
    </location>
</feature>
<keyword evidence="1" id="KW-0812">Transmembrane</keyword>
<evidence type="ECO:0000313" key="2">
    <source>
        <dbReference type="EMBL" id="UOR07054.1"/>
    </source>
</evidence>
<reference evidence="2 3" key="1">
    <citation type="submission" date="2022-04" db="EMBL/GenBank/DDBJ databases">
        <title>Hymenobacter sp. isolated from the air.</title>
        <authorList>
            <person name="Won M."/>
            <person name="Lee C.-M."/>
            <person name="Woen H.-Y."/>
            <person name="Kwon S.-W."/>
        </authorList>
    </citation>
    <scope>NUCLEOTIDE SEQUENCE [LARGE SCALE GENOMIC DNA]</scope>
    <source>
        <strain evidence="3">5413 J-13</strain>
    </source>
</reference>
<evidence type="ECO:0000256" key="1">
    <source>
        <dbReference type="SAM" id="Phobius"/>
    </source>
</evidence>
<dbReference type="EMBL" id="CP095053">
    <property type="protein sequence ID" value="UOR07054.1"/>
    <property type="molecule type" value="Genomic_DNA"/>
</dbReference>